<dbReference type="PROSITE" id="PS50088">
    <property type="entry name" value="ANK_REPEAT"/>
    <property type="match status" value="6"/>
</dbReference>
<evidence type="ECO:0000313" key="3">
    <source>
        <dbReference type="Ensembl" id="ENSCMMP00000009846.1"/>
    </source>
</evidence>
<feature type="repeat" description="ANK" evidence="1">
    <location>
        <begin position="34"/>
        <end position="66"/>
    </location>
</feature>
<proteinExistence type="predicted"/>
<dbReference type="InterPro" id="IPR002110">
    <property type="entry name" value="Ankyrin_rpt"/>
</dbReference>
<dbReference type="SUPFAM" id="SSF48403">
    <property type="entry name" value="Ankyrin repeat"/>
    <property type="match status" value="2"/>
</dbReference>
<dbReference type="Proteomes" id="UP000694556">
    <property type="component" value="Chromosome Z"/>
</dbReference>
<accession>A0A8C3BSW8</accession>
<feature type="repeat" description="ANK" evidence="1">
    <location>
        <begin position="460"/>
        <end position="492"/>
    </location>
</feature>
<dbReference type="PROSITE" id="PS50297">
    <property type="entry name" value="ANK_REP_REGION"/>
    <property type="match status" value="6"/>
</dbReference>
<dbReference type="PANTHER" id="PTHR24176:SF14">
    <property type="entry name" value="ANKYRIN REPEAT DOMAIN-CONTAINING PROTEIN 31"/>
    <property type="match status" value="1"/>
</dbReference>
<dbReference type="PANTHER" id="PTHR24176">
    <property type="entry name" value="ANKYRIN REPEAT DOMAIN-CONTAINING PROTEIN 31-RELATED"/>
    <property type="match status" value="1"/>
</dbReference>
<evidence type="ECO:0000256" key="1">
    <source>
        <dbReference type="PROSITE-ProRule" id="PRU00023"/>
    </source>
</evidence>
<feature type="repeat" description="ANK" evidence="1">
    <location>
        <begin position="493"/>
        <end position="525"/>
    </location>
</feature>
<dbReference type="SMART" id="SM00248">
    <property type="entry name" value="ANK"/>
    <property type="match status" value="6"/>
</dbReference>
<dbReference type="InterPro" id="IPR042334">
    <property type="entry name" value="ANKRD31"/>
</dbReference>
<keyword evidence="4" id="KW-1185">Reference proteome</keyword>
<dbReference type="Pfam" id="PF00023">
    <property type="entry name" value="Ank"/>
    <property type="match status" value="1"/>
</dbReference>
<dbReference type="Gene3D" id="1.25.40.20">
    <property type="entry name" value="Ankyrin repeat-containing domain"/>
    <property type="match status" value="2"/>
</dbReference>
<reference evidence="3" key="3">
    <citation type="submission" date="2025-09" db="UniProtKB">
        <authorList>
            <consortium name="Ensembl"/>
        </authorList>
    </citation>
    <scope>IDENTIFICATION</scope>
</reference>
<feature type="repeat" description="ANK" evidence="1">
    <location>
        <begin position="67"/>
        <end position="99"/>
    </location>
</feature>
<feature type="region of interest" description="Disordered" evidence="2">
    <location>
        <begin position="397"/>
        <end position="431"/>
    </location>
</feature>
<feature type="repeat" description="ANK" evidence="1">
    <location>
        <begin position="427"/>
        <end position="459"/>
    </location>
</feature>
<evidence type="ECO:0000256" key="2">
    <source>
        <dbReference type="SAM" id="MobiDB-lite"/>
    </source>
</evidence>
<keyword evidence="1" id="KW-0040">ANK repeat</keyword>
<dbReference type="InterPro" id="IPR036770">
    <property type="entry name" value="Ankyrin_rpt-contain_sf"/>
</dbReference>
<feature type="repeat" description="ANK" evidence="1">
    <location>
        <begin position="100"/>
        <end position="132"/>
    </location>
</feature>
<name>A0A8C3BSW8_CAIMO</name>
<organism evidence="3 4">
    <name type="scientific">Cairina moschata</name>
    <name type="common">Muscovy duck</name>
    <dbReference type="NCBI Taxonomy" id="8855"/>
    <lineage>
        <taxon>Eukaryota</taxon>
        <taxon>Metazoa</taxon>
        <taxon>Chordata</taxon>
        <taxon>Craniata</taxon>
        <taxon>Vertebrata</taxon>
        <taxon>Euteleostomi</taxon>
        <taxon>Archelosauria</taxon>
        <taxon>Archosauria</taxon>
        <taxon>Dinosauria</taxon>
        <taxon>Saurischia</taxon>
        <taxon>Theropoda</taxon>
        <taxon>Coelurosauria</taxon>
        <taxon>Aves</taxon>
        <taxon>Neognathae</taxon>
        <taxon>Galloanserae</taxon>
        <taxon>Anseriformes</taxon>
        <taxon>Anatidae</taxon>
        <taxon>Anatinae</taxon>
        <taxon>Cairina</taxon>
    </lineage>
</organism>
<dbReference type="PRINTS" id="PR01415">
    <property type="entry name" value="ANKYRIN"/>
</dbReference>
<evidence type="ECO:0008006" key="5">
    <source>
        <dbReference type="Google" id="ProtNLM"/>
    </source>
</evidence>
<dbReference type="AlphaFoldDB" id="A0A8C3BSW8"/>
<reference evidence="3" key="1">
    <citation type="submission" date="2018-09" db="EMBL/GenBank/DDBJ databases">
        <title>Common duck and Muscovy duck high density SNP chip.</title>
        <authorList>
            <person name="Vignal A."/>
            <person name="Thebault N."/>
            <person name="Warren W.C."/>
        </authorList>
    </citation>
    <scope>NUCLEOTIDE SEQUENCE [LARGE SCALE GENOMIC DNA]</scope>
</reference>
<feature type="region of interest" description="Disordered" evidence="2">
    <location>
        <begin position="320"/>
        <end position="341"/>
    </location>
</feature>
<dbReference type="Pfam" id="PF12796">
    <property type="entry name" value="Ank_2"/>
    <property type="match status" value="2"/>
</dbReference>
<dbReference type="Ensembl" id="ENSCMMT00000010854.1">
    <property type="protein sequence ID" value="ENSCMMP00000009846.1"/>
    <property type="gene ID" value="ENSCMMG00000006180.1"/>
</dbReference>
<feature type="region of interest" description="Disordered" evidence="2">
    <location>
        <begin position="148"/>
        <end position="172"/>
    </location>
</feature>
<reference evidence="3" key="2">
    <citation type="submission" date="2025-08" db="UniProtKB">
        <authorList>
            <consortium name="Ensembl"/>
        </authorList>
    </citation>
    <scope>IDENTIFICATION</scope>
</reference>
<evidence type="ECO:0000313" key="4">
    <source>
        <dbReference type="Proteomes" id="UP000694556"/>
    </source>
</evidence>
<protein>
    <recommendedName>
        <fullName evidence="5">Ankyrin repeat domain-containing protein 31</fullName>
    </recommendedName>
</protein>
<sequence length="622" mass="67576">MHLTSLSLSCRLESYFVNPYCPISLSRINRRNIFGETLLHRAVVEEDTDLVRNIIKSGANVNAQDYAGWTALHEASVRGCYRIANELLKAGADVNARGSEQITPLQEAVKEGHYEVAALLLWYGADPLLKNEGGRCALEEASDQSMKRLLKKKSRGDSVSGGDDAENTLSAQSVDDINLHQISLQTDESVPAGAKLTGTESADILQQTTVNEVQNIHIDILDNGASCIEQTPQMNTEAILARELSAATSGESVSRSLSNSTGGALSTIEEKAPQPEKGWRILLNAEEGAGGCPTEATENGTSMEIHFTALQLHENEAHQIKHKSQELQEANSKSGEEGFAGMNGIEDIEENEEGSRKRNVFSQLTEAEEIQTKKMRLDLQETSQKTDLCSSSSKYKLSSNQSQFNQASEQLTSKKSGGSKKKKRNEKGETKLHIAARRGNLSLVKTLISSGICVNEQDNAGWTALHEASNSGFTEVILELLKAGANVNSRSMDGVLPIHDAVSGNYLEAARILLQHGANPCERASSGKSALDEACDDEMKELLKSYGAIDSVLPVATTEVTERNCLRLRRAKSCSECCKNDDAALKPQSEKSCVESVVAIQDTKKKQKELLLLELRTSKDAG</sequence>